<feature type="domain" description="FZ" evidence="5">
    <location>
        <begin position="625"/>
        <end position="739"/>
    </location>
</feature>
<evidence type="ECO:0000256" key="3">
    <source>
        <dbReference type="PROSITE-ProRule" id="PRU00090"/>
    </source>
</evidence>
<feature type="disulfide bond" evidence="3">
    <location>
        <begin position="390"/>
        <end position="451"/>
    </location>
</feature>
<feature type="domain" description="FZ" evidence="5">
    <location>
        <begin position="385"/>
        <end position="499"/>
    </location>
</feature>
<feature type="domain" description="FZ" evidence="5">
    <location>
        <begin position="507"/>
        <end position="633"/>
    </location>
</feature>
<dbReference type="RefSeq" id="XP_013880017.1">
    <property type="nucleotide sequence ID" value="XM_014024563.1"/>
</dbReference>
<protein>
    <submittedName>
        <fullName evidence="7">Uncharacterized protein LOC106529207</fullName>
    </submittedName>
</protein>
<feature type="domain" description="FZ" evidence="5">
    <location>
        <begin position="23"/>
        <end position="132"/>
    </location>
</feature>
<comment type="caution">
    <text evidence="3">Lacks conserved residue(s) required for the propagation of feature annotation.</text>
</comment>
<proteinExistence type="predicted"/>
<feature type="domain" description="FZ" evidence="5">
    <location>
        <begin position="262"/>
        <end position="371"/>
    </location>
</feature>
<keyword evidence="4" id="KW-0732">Signal</keyword>
<dbReference type="GO" id="GO:0005886">
    <property type="term" value="C:plasma membrane"/>
    <property type="evidence" value="ECO:0007669"/>
    <property type="project" value="TreeGrafter"/>
</dbReference>
<dbReference type="CDD" id="cd07066">
    <property type="entry name" value="CRD_FZ"/>
    <property type="match status" value="2"/>
</dbReference>
<feature type="signal peptide" evidence="4">
    <location>
        <begin position="1"/>
        <end position="20"/>
    </location>
</feature>
<keyword evidence="6" id="KW-1185">Reference proteome</keyword>
<gene>
    <name evidence="7" type="primary">LOC106529207</name>
</gene>
<feature type="disulfide bond" evidence="3">
    <location>
        <begin position="97"/>
        <end position="121"/>
    </location>
</feature>
<dbReference type="GeneID" id="106529207"/>
<dbReference type="SUPFAM" id="SSF47473">
    <property type="entry name" value="EF-hand"/>
    <property type="match status" value="1"/>
</dbReference>
<dbReference type="Gene3D" id="1.10.238.10">
    <property type="entry name" value="EF-hand"/>
    <property type="match status" value="1"/>
</dbReference>
<dbReference type="GO" id="GO:0060070">
    <property type="term" value="P:canonical Wnt signaling pathway"/>
    <property type="evidence" value="ECO:0007669"/>
    <property type="project" value="TreeGrafter"/>
</dbReference>
<reference evidence="7" key="1">
    <citation type="submission" date="2025-08" db="UniProtKB">
        <authorList>
            <consortium name="RefSeq"/>
        </authorList>
    </citation>
    <scope>IDENTIFICATION</scope>
</reference>
<dbReference type="AlphaFoldDB" id="A0A2I4CJ48"/>
<dbReference type="PANTHER" id="PTHR11309">
    <property type="entry name" value="FRIZZLED"/>
    <property type="match status" value="1"/>
</dbReference>
<dbReference type="SUPFAM" id="SSF63501">
    <property type="entry name" value="Frizzled cysteine-rich domain"/>
    <property type="match status" value="6"/>
</dbReference>
<feature type="disulfide bond" evidence="3">
    <location>
        <begin position="586"/>
        <end position="610"/>
    </location>
</feature>
<dbReference type="InterPro" id="IPR020067">
    <property type="entry name" value="Frizzled_dom"/>
</dbReference>
<dbReference type="Pfam" id="PF01392">
    <property type="entry name" value="Fz"/>
    <property type="match status" value="6"/>
</dbReference>
<dbReference type="GO" id="GO:0017147">
    <property type="term" value="F:Wnt-protein binding"/>
    <property type="evidence" value="ECO:0007669"/>
    <property type="project" value="TreeGrafter"/>
</dbReference>
<dbReference type="GO" id="GO:0035567">
    <property type="term" value="P:non-canonical Wnt signaling pathway"/>
    <property type="evidence" value="ECO:0007669"/>
    <property type="project" value="TreeGrafter"/>
</dbReference>
<sequence length="898" mass="100555">MKHLFLVVVCLLLFPQQAQTRRTDRTSCKPVTARFCQGLGYTSTLHPDGVQGFSLQQIGQIVETACSPHIATVMCRVVVPECGSENESQKKPCRALCEKVKRDCESPLRAKWLFWPMRLRCDALPLTNCVEDQEIPVTQPPPPTCQAITVPLCSELSYTETILPNTLGHQTQEAVIQEMQQFAPFITAECSPHLKPFLCSVYTPKCVLRRAQPPCRTDCEKAQSGCGPLMRHFGFQWPEKLRCEEFTTTSCGQVQTVQTRRNDRTSCKPVTTSFCQGLGYTSTLHQSGVQGFDMQQITKIVETACSPHIAMLMCRVVVPECSPEDENRVKPCRRLCEKVKRECESPLRAKRVYWPTKLRCETLPESNCVEDQTTPLTQAVSPVQASPATCQTITVPFCKDLPFTETILPNILGHKTQEDVTLEVHQFTPFVKVECSPDLKPFLCSVYVPRCFLGRAQPPCRTLCERARAGCESLMNKFGIEWPESLKCEAFATESCETASLFHVIETSRSTCETITTSFCKDLPYTETLLPGVLGHRTQEEAKLALEKFTPLVQYGCSPHLKQFLCSVYFPKCISGKAVSPCRTLCQQARTDCEPLLVSVGFTWPENLKCEEFTTDSCGQYGVSSTGGMCEPITLPACQGLSYSQTIVPNLLGHASQREAASKMSFFNSIVQTLCSADMHVFLCRVYTPECVEGQVQRPCRSFCEKARQSCEGLMSNLGVSWPVELQCHSFPEEMCVSEDLRKEMLSAEEVLAKLNANGYTVSGKSLTLTTARLLLILMDADKTGDLDAVEFFRLEHYVAVIRREYVENYESSTPSTVIQANMKKAVDAHGFSLDDETFKALWFEYNTKGGIDYDKYVAALTKLQILKDRFQAHLLNLSCNCQIASFSFNQFIKSAII</sequence>
<feature type="disulfide bond" evidence="3">
    <location>
        <begin position="520"/>
        <end position="566"/>
    </location>
</feature>
<dbReference type="GO" id="GO:0042813">
    <property type="term" value="F:Wnt receptor activity"/>
    <property type="evidence" value="ECO:0007669"/>
    <property type="project" value="TreeGrafter"/>
</dbReference>
<dbReference type="SMART" id="SM00063">
    <property type="entry name" value="FRI"/>
    <property type="match status" value="6"/>
</dbReference>
<dbReference type="PROSITE" id="PS50038">
    <property type="entry name" value="FZ"/>
    <property type="match status" value="6"/>
</dbReference>
<feature type="disulfide bond" evidence="3">
    <location>
        <begin position="512"/>
        <end position="573"/>
    </location>
</feature>
<evidence type="ECO:0000313" key="7">
    <source>
        <dbReference type="RefSeq" id="XP_013880017.1"/>
    </source>
</evidence>
<evidence type="ECO:0000313" key="6">
    <source>
        <dbReference type="Proteomes" id="UP000192220"/>
    </source>
</evidence>
<feature type="disulfide bond" evidence="3">
    <location>
        <begin position="464"/>
        <end position="488"/>
    </location>
</feature>
<dbReference type="Gene3D" id="1.10.2000.10">
    <property type="entry name" value="Frizzled cysteine-rich domain"/>
    <property type="match status" value="6"/>
</dbReference>
<dbReference type="InParanoid" id="A0A2I4CJ48"/>
<dbReference type="InterPro" id="IPR036790">
    <property type="entry name" value="Frizzled_dom_sf"/>
</dbReference>
<feature type="disulfide bond" evidence="3">
    <location>
        <begin position="638"/>
        <end position="684"/>
    </location>
</feature>
<organism evidence="6 7">
    <name type="scientific">Austrofundulus limnaeus</name>
    <name type="common">Annual killifish</name>
    <dbReference type="NCBI Taxonomy" id="52670"/>
    <lineage>
        <taxon>Eukaryota</taxon>
        <taxon>Metazoa</taxon>
        <taxon>Chordata</taxon>
        <taxon>Craniata</taxon>
        <taxon>Vertebrata</taxon>
        <taxon>Euteleostomi</taxon>
        <taxon>Actinopterygii</taxon>
        <taxon>Neopterygii</taxon>
        <taxon>Teleostei</taxon>
        <taxon>Neoteleostei</taxon>
        <taxon>Acanthomorphata</taxon>
        <taxon>Ovalentaria</taxon>
        <taxon>Atherinomorphae</taxon>
        <taxon>Cyprinodontiformes</taxon>
        <taxon>Rivulidae</taxon>
        <taxon>Austrofundulus</taxon>
    </lineage>
</organism>
<feature type="disulfide bond" evidence="3">
    <location>
        <begin position="398"/>
        <end position="444"/>
    </location>
</feature>
<feature type="disulfide bond" evidence="3">
    <location>
        <begin position="153"/>
        <end position="199"/>
    </location>
</feature>
<keyword evidence="1" id="KW-0217">Developmental protein</keyword>
<feature type="disulfide bond" evidence="3">
    <location>
        <begin position="145"/>
        <end position="206"/>
    </location>
</feature>
<accession>A0A2I4CJ48</accession>
<feature type="disulfide bond" evidence="3">
    <location>
        <begin position="630"/>
        <end position="691"/>
    </location>
</feature>
<feature type="disulfide bond" evidence="3">
    <location>
        <begin position="66"/>
        <end position="104"/>
    </location>
</feature>
<keyword evidence="2 3" id="KW-1015">Disulfide bond</keyword>
<evidence type="ECO:0000259" key="5">
    <source>
        <dbReference type="PROSITE" id="PS50038"/>
    </source>
</evidence>
<feature type="disulfide bond" evidence="3">
    <location>
        <begin position="219"/>
        <end position="243"/>
    </location>
</feature>
<evidence type="ECO:0000256" key="4">
    <source>
        <dbReference type="SAM" id="SignalP"/>
    </source>
</evidence>
<dbReference type="InterPro" id="IPR011992">
    <property type="entry name" value="EF-hand-dom_pair"/>
</dbReference>
<feature type="disulfide bond" evidence="3">
    <location>
        <begin position="704"/>
        <end position="728"/>
    </location>
</feature>
<feature type="disulfide bond" evidence="3">
    <location>
        <begin position="305"/>
        <end position="343"/>
    </location>
</feature>
<feature type="domain" description="FZ" evidence="5">
    <location>
        <begin position="145"/>
        <end position="270"/>
    </location>
</feature>
<evidence type="ECO:0000256" key="2">
    <source>
        <dbReference type="ARBA" id="ARBA00023157"/>
    </source>
</evidence>
<feature type="disulfide bond" evidence="3">
    <location>
        <begin position="336"/>
        <end position="360"/>
    </location>
</feature>
<dbReference type="STRING" id="52670.A0A2I4CJ48"/>
<name>A0A2I4CJ48_AUSLI</name>
<feature type="chain" id="PRO_5014179965" evidence="4">
    <location>
        <begin position="21"/>
        <end position="898"/>
    </location>
</feature>
<dbReference type="KEGG" id="alim:106529207"/>
<dbReference type="InterPro" id="IPR015526">
    <property type="entry name" value="Frizzled/SFRP"/>
</dbReference>
<dbReference type="OrthoDB" id="10053709at2759"/>
<dbReference type="Proteomes" id="UP000192220">
    <property type="component" value="Unplaced"/>
</dbReference>
<evidence type="ECO:0000256" key="1">
    <source>
        <dbReference type="ARBA" id="ARBA00022473"/>
    </source>
</evidence>